<evidence type="ECO:0008006" key="3">
    <source>
        <dbReference type="Google" id="ProtNLM"/>
    </source>
</evidence>
<dbReference type="EMBL" id="WNAF01000005">
    <property type="protein sequence ID" value="MTR76855.1"/>
    <property type="molecule type" value="Genomic_DNA"/>
</dbReference>
<dbReference type="AlphaFoldDB" id="A0A844KEE6"/>
<evidence type="ECO:0000313" key="2">
    <source>
        <dbReference type="Proteomes" id="UP000448177"/>
    </source>
</evidence>
<keyword evidence="2" id="KW-1185">Reference proteome</keyword>
<organism evidence="1 2">
    <name type="scientific">Mediterraneibacter faecis</name>
    <dbReference type="NCBI Taxonomy" id="592978"/>
    <lineage>
        <taxon>Bacteria</taxon>
        <taxon>Bacillati</taxon>
        <taxon>Bacillota</taxon>
        <taxon>Clostridia</taxon>
        <taxon>Lachnospirales</taxon>
        <taxon>Lachnospiraceae</taxon>
        <taxon>Mediterraneibacter</taxon>
    </lineage>
</organism>
<sequence length="72" mass="8334">MEEYLNLGGNSNVKAYSIGQDYIDVVFGRGARYRYSYRSAGIDKVEQMKMLARKGVGLNSYIMRYAKMDYEK</sequence>
<proteinExistence type="predicted"/>
<evidence type="ECO:0000313" key="1">
    <source>
        <dbReference type="EMBL" id="MTR76855.1"/>
    </source>
</evidence>
<name>A0A844KEE6_9FIRM</name>
<dbReference type="Proteomes" id="UP000448177">
    <property type="component" value="Unassembled WGS sequence"/>
</dbReference>
<protein>
    <recommendedName>
        <fullName evidence="3">KTSC domain-containing protein</fullName>
    </recommendedName>
</protein>
<dbReference type="RefSeq" id="WP_055157737.1">
    <property type="nucleotide sequence ID" value="NZ_JAJBOB010000010.1"/>
</dbReference>
<reference evidence="1 2" key="1">
    <citation type="journal article" date="2019" name="Nat. Med.">
        <title>A library of human gut bacterial isolates paired with longitudinal multiomics data enables mechanistic microbiome research.</title>
        <authorList>
            <person name="Poyet M."/>
            <person name="Groussin M."/>
            <person name="Gibbons S.M."/>
            <person name="Avila-Pacheco J."/>
            <person name="Jiang X."/>
            <person name="Kearney S.M."/>
            <person name="Perrotta A.R."/>
            <person name="Berdy B."/>
            <person name="Zhao S."/>
            <person name="Lieberman T.D."/>
            <person name="Swanson P.K."/>
            <person name="Smith M."/>
            <person name="Roesemann S."/>
            <person name="Alexander J.E."/>
            <person name="Rich S.A."/>
            <person name="Livny J."/>
            <person name="Vlamakis H."/>
            <person name="Clish C."/>
            <person name="Bullock K."/>
            <person name="Deik A."/>
            <person name="Scott J."/>
            <person name="Pierce K.A."/>
            <person name="Xavier R.J."/>
            <person name="Alm E.J."/>
        </authorList>
    </citation>
    <scope>NUCLEOTIDE SEQUENCE [LARGE SCALE GENOMIC DNA]</scope>
    <source>
        <strain evidence="1 2">BIOML-A1</strain>
    </source>
</reference>
<gene>
    <name evidence="1" type="ORF">GMD21_09250</name>
</gene>
<comment type="caution">
    <text evidence="1">The sequence shown here is derived from an EMBL/GenBank/DDBJ whole genome shotgun (WGS) entry which is preliminary data.</text>
</comment>
<accession>A0A844KEE6</accession>
<dbReference type="GeneID" id="303259475"/>